<dbReference type="EMBL" id="CAJJDP010000052">
    <property type="protein sequence ID" value="CAD8168681.1"/>
    <property type="molecule type" value="Genomic_DNA"/>
</dbReference>
<gene>
    <name evidence="2" type="ORF">POCTA_138.1.T0520114</name>
</gene>
<evidence type="ECO:0000256" key="1">
    <source>
        <dbReference type="SAM" id="MobiDB-lite"/>
    </source>
</evidence>
<dbReference type="OrthoDB" id="305641at2759"/>
<evidence type="ECO:0000313" key="2">
    <source>
        <dbReference type="EMBL" id="CAD8168681.1"/>
    </source>
</evidence>
<feature type="region of interest" description="Disordered" evidence="1">
    <location>
        <begin position="137"/>
        <end position="158"/>
    </location>
</feature>
<dbReference type="Proteomes" id="UP000683925">
    <property type="component" value="Unassembled WGS sequence"/>
</dbReference>
<proteinExistence type="predicted"/>
<dbReference type="OMA" id="MKNNTKQ"/>
<name>A0A8S1UVH0_PAROT</name>
<comment type="caution">
    <text evidence="2">The sequence shown here is derived from an EMBL/GenBank/DDBJ whole genome shotgun (WGS) entry which is preliminary data.</text>
</comment>
<reference evidence="2" key="1">
    <citation type="submission" date="2021-01" db="EMBL/GenBank/DDBJ databases">
        <authorList>
            <consortium name="Genoscope - CEA"/>
            <person name="William W."/>
        </authorList>
    </citation>
    <scope>NUCLEOTIDE SEQUENCE</scope>
</reference>
<dbReference type="AlphaFoldDB" id="A0A8S1UVH0"/>
<keyword evidence="3" id="KW-1185">Reference proteome</keyword>
<protein>
    <submittedName>
        <fullName evidence="2">Uncharacterized protein</fullName>
    </submittedName>
</protein>
<sequence>MQTNSRSNPNIKPVFRLKQFLNTIVTPEFGKDNTNRIKNSIESSRFASYHNISNSVRKNIIINQQYVLPSITNRKSLIIEPNQTPTILIDHLHLEQNMKNNTKQIKKHFRQLKNLSIAQNSNDNLNSTNEELLLLQSNKNSPKKYKTSNKQDQQKSRKQKLIDFLKGENQGLQFTQLLQKKQSKQQTLFPSFTIKKYQELQF</sequence>
<evidence type="ECO:0000313" key="3">
    <source>
        <dbReference type="Proteomes" id="UP000683925"/>
    </source>
</evidence>
<organism evidence="2 3">
    <name type="scientific">Paramecium octaurelia</name>
    <dbReference type="NCBI Taxonomy" id="43137"/>
    <lineage>
        <taxon>Eukaryota</taxon>
        <taxon>Sar</taxon>
        <taxon>Alveolata</taxon>
        <taxon>Ciliophora</taxon>
        <taxon>Intramacronucleata</taxon>
        <taxon>Oligohymenophorea</taxon>
        <taxon>Peniculida</taxon>
        <taxon>Parameciidae</taxon>
        <taxon>Paramecium</taxon>
    </lineage>
</organism>
<accession>A0A8S1UVH0</accession>